<protein>
    <submittedName>
        <fullName evidence="1">Uncharacterized protein</fullName>
    </submittedName>
</protein>
<keyword evidence="2" id="KW-1185">Reference proteome</keyword>
<sequence length="89" mass="9771">MISRFTLEDSEQLMEVFIGGLPRSVEGNVTASKPQTLEEAINIAQRIEGEKPPGLMLPPMGILEIVPYVKDAPCITWDLAMSSVELATR</sequence>
<name>A0ABQ5C8Q8_9ASTR</name>
<reference evidence="1" key="2">
    <citation type="submission" date="2022-01" db="EMBL/GenBank/DDBJ databases">
        <authorList>
            <person name="Yamashiro T."/>
            <person name="Shiraishi A."/>
            <person name="Satake H."/>
            <person name="Nakayama K."/>
        </authorList>
    </citation>
    <scope>NUCLEOTIDE SEQUENCE</scope>
</reference>
<evidence type="ECO:0000313" key="1">
    <source>
        <dbReference type="EMBL" id="GJT21629.1"/>
    </source>
</evidence>
<accession>A0ABQ5C8Q8</accession>
<gene>
    <name evidence="1" type="ORF">Tco_0891566</name>
</gene>
<proteinExistence type="predicted"/>
<organism evidence="1 2">
    <name type="scientific">Tanacetum coccineum</name>
    <dbReference type="NCBI Taxonomy" id="301880"/>
    <lineage>
        <taxon>Eukaryota</taxon>
        <taxon>Viridiplantae</taxon>
        <taxon>Streptophyta</taxon>
        <taxon>Embryophyta</taxon>
        <taxon>Tracheophyta</taxon>
        <taxon>Spermatophyta</taxon>
        <taxon>Magnoliopsida</taxon>
        <taxon>eudicotyledons</taxon>
        <taxon>Gunneridae</taxon>
        <taxon>Pentapetalae</taxon>
        <taxon>asterids</taxon>
        <taxon>campanulids</taxon>
        <taxon>Asterales</taxon>
        <taxon>Asteraceae</taxon>
        <taxon>Asteroideae</taxon>
        <taxon>Anthemideae</taxon>
        <taxon>Anthemidinae</taxon>
        <taxon>Tanacetum</taxon>
    </lineage>
</organism>
<dbReference type="EMBL" id="BQNB010013904">
    <property type="protein sequence ID" value="GJT21629.1"/>
    <property type="molecule type" value="Genomic_DNA"/>
</dbReference>
<evidence type="ECO:0000313" key="2">
    <source>
        <dbReference type="Proteomes" id="UP001151760"/>
    </source>
</evidence>
<dbReference type="Proteomes" id="UP001151760">
    <property type="component" value="Unassembled WGS sequence"/>
</dbReference>
<comment type="caution">
    <text evidence="1">The sequence shown here is derived from an EMBL/GenBank/DDBJ whole genome shotgun (WGS) entry which is preliminary data.</text>
</comment>
<reference evidence="1" key="1">
    <citation type="journal article" date="2022" name="Int. J. Mol. Sci.">
        <title>Draft Genome of Tanacetum Coccineum: Genomic Comparison of Closely Related Tanacetum-Family Plants.</title>
        <authorList>
            <person name="Yamashiro T."/>
            <person name="Shiraishi A."/>
            <person name="Nakayama K."/>
            <person name="Satake H."/>
        </authorList>
    </citation>
    <scope>NUCLEOTIDE SEQUENCE</scope>
</reference>